<dbReference type="InterPro" id="IPR001100">
    <property type="entry name" value="Pyr_nuc-diS_OxRdtase"/>
</dbReference>
<proteinExistence type="inferred from homology"/>
<dbReference type="InterPro" id="IPR023753">
    <property type="entry name" value="FAD/NAD-binding_dom"/>
</dbReference>
<feature type="binding site" evidence="4">
    <location>
        <begin position="173"/>
        <end position="180"/>
    </location>
    <ligand>
        <name>NAD(+)</name>
        <dbReference type="ChEBI" id="CHEBI:57540"/>
    </ligand>
</feature>
<name>A0A3M0GEK0_9FLAO</name>
<evidence type="ECO:0000256" key="3">
    <source>
        <dbReference type="ARBA" id="ARBA00022827"/>
    </source>
</evidence>
<dbReference type="InterPro" id="IPR016156">
    <property type="entry name" value="FAD/NAD-linked_Rdtase_dimer_sf"/>
</dbReference>
<keyword evidence="4" id="KW-0520">NAD</keyword>
<dbReference type="Gene3D" id="3.50.50.60">
    <property type="entry name" value="FAD/NAD(P)-binding domain"/>
    <property type="match status" value="2"/>
</dbReference>
<dbReference type="PRINTS" id="PR00368">
    <property type="entry name" value="FADPNR"/>
</dbReference>
<dbReference type="Pfam" id="PF07992">
    <property type="entry name" value="Pyr_redox_2"/>
    <property type="match status" value="1"/>
</dbReference>
<keyword evidence="4" id="KW-0547">Nucleotide-binding</keyword>
<organism evidence="8 9">
    <name type="scientific">Dokdonia sinensis</name>
    <dbReference type="NCBI Taxonomy" id="2479847"/>
    <lineage>
        <taxon>Bacteria</taxon>
        <taxon>Pseudomonadati</taxon>
        <taxon>Bacteroidota</taxon>
        <taxon>Flavobacteriia</taxon>
        <taxon>Flavobacteriales</taxon>
        <taxon>Flavobacteriaceae</taxon>
        <taxon>Dokdonia</taxon>
    </lineage>
</organism>
<feature type="binding site" evidence="4">
    <location>
        <position position="52"/>
    </location>
    <ligand>
        <name>FAD</name>
        <dbReference type="ChEBI" id="CHEBI:57692"/>
    </ligand>
</feature>
<dbReference type="Proteomes" id="UP000281985">
    <property type="component" value="Unassembled WGS sequence"/>
</dbReference>
<evidence type="ECO:0000256" key="5">
    <source>
        <dbReference type="PIRSR" id="PIRSR000350-4"/>
    </source>
</evidence>
<feature type="binding site" evidence="4">
    <location>
        <position position="304"/>
    </location>
    <ligand>
        <name>FAD</name>
        <dbReference type="ChEBI" id="CHEBI:57692"/>
    </ligand>
</feature>
<dbReference type="SUPFAM" id="SSF51905">
    <property type="entry name" value="FAD/NAD(P)-binding domain"/>
    <property type="match status" value="1"/>
</dbReference>
<accession>A0A3M0GEK0</accession>
<dbReference type="Gene3D" id="3.30.390.30">
    <property type="match status" value="1"/>
</dbReference>
<dbReference type="SUPFAM" id="SSF55424">
    <property type="entry name" value="FAD/NAD-linked reductases, dimerisation (C-terminal) domain"/>
    <property type="match status" value="1"/>
</dbReference>
<dbReference type="RefSeq" id="WP_121916335.1">
    <property type="nucleotide sequence ID" value="NZ_REFV01000002.1"/>
</dbReference>
<feature type="binding site" evidence="4">
    <location>
        <position position="196"/>
    </location>
    <ligand>
        <name>NAD(+)</name>
        <dbReference type="ChEBI" id="CHEBI:57540"/>
    </ligand>
</feature>
<dbReference type="Pfam" id="PF02852">
    <property type="entry name" value="Pyr_redox_dim"/>
    <property type="match status" value="1"/>
</dbReference>
<keyword evidence="3 4" id="KW-0274">FAD</keyword>
<keyword evidence="9" id="KW-1185">Reference proteome</keyword>
<evidence type="ECO:0000256" key="1">
    <source>
        <dbReference type="ARBA" id="ARBA00007532"/>
    </source>
</evidence>
<keyword evidence="2" id="KW-0285">Flavoprotein</keyword>
<feature type="binding site" evidence="4">
    <location>
        <position position="263"/>
    </location>
    <ligand>
        <name>NAD(+)</name>
        <dbReference type="ChEBI" id="CHEBI:57540"/>
    </ligand>
</feature>
<feature type="domain" description="FAD/NAD(P)-binding" evidence="7">
    <location>
        <begin position="6"/>
        <end position="314"/>
    </location>
</feature>
<protein>
    <submittedName>
        <fullName evidence="8">NAD(P)/FAD-dependent oxidoreductase</fullName>
    </submittedName>
</protein>
<sequence length="449" mass="49413">MGFEHYDIFVIGSGTAGQQVAKRCAREGMKVAIADNREYGGTCPNRGCDPKKVLINASELIAYTTDMAEVGITEVAKINWQALQKFKEKFVSAVPIRTEEDLEKLGIKMYHQSPQFLEDGLLIVEGKKVTYDKAVIATGLIPRPLHFKGAALLKTSDDFLELPALPDSMIFIGGGYIAMEFAHIAARCGVDVTIIERGERVLRMFDESLTDHLQKVSEDIGIRFIFNATVTGAEELRKNIRVGYEKEGETAFAKAELIFNTSGRVASVEMLDLEKANIEASPKGIKVNEYLQSVSNPNIYACGDVADSGALPLTPLSGMEGKHVANQLVSGKHTTYTFPAIPTSVYTQPQLAIVGISEAEAKKQGIEHTILEEHVPDWFSVKRLNSRNYCYKTIKGPKEEILGAEILAPEASEMINLFAIAIQQKLTCSQFRETIFAYPTFASDAQSMV</sequence>
<evidence type="ECO:0000256" key="2">
    <source>
        <dbReference type="ARBA" id="ARBA00022630"/>
    </source>
</evidence>
<feature type="disulfide bond" description="Redox-active" evidence="5">
    <location>
        <begin position="43"/>
        <end position="48"/>
    </location>
</feature>
<dbReference type="OrthoDB" id="9800167at2"/>
<feature type="domain" description="Pyridine nucleotide-disulphide oxidoreductase dimerisation" evidence="6">
    <location>
        <begin position="341"/>
        <end position="444"/>
    </location>
</feature>
<dbReference type="InterPro" id="IPR036188">
    <property type="entry name" value="FAD/NAD-bd_sf"/>
</dbReference>
<evidence type="ECO:0000256" key="4">
    <source>
        <dbReference type="PIRSR" id="PIRSR000350-3"/>
    </source>
</evidence>
<comment type="similarity">
    <text evidence="1">Belongs to the class-I pyridine nucleotide-disulfide oxidoreductase family.</text>
</comment>
<dbReference type="PRINTS" id="PR00411">
    <property type="entry name" value="PNDRDTASEI"/>
</dbReference>
<dbReference type="EMBL" id="REFV01000002">
    <property type="protein sequence ID" value="RMB63531.1"/>
    <property type="molecule type" value="Genomic_DNA"/>
</dbReference>
<dbReference type="GO" id="GO:0000166">
    <property type="term" value="F:nucleotide binding"/>
    <property type="evidence" value="ECO:0007669"/>
    <property type="project" value="UniProtKB-KW"/>
</dbReference>
<evidence type="ECO:0000313" key="9">
    <source>
        <dbReference type="Proteomes" id="UP000281985"/>
    </source>
</evidence>
<dbReference type="AlphaFoldDB" id="A0A3M0GEK0"/>
<reference evidence="8 9" key="1">
    <citation type="submission" date="2018-10" db="EMBL/GenBank/DDBJ databases">
        <title>Dokdonia luteus sp. nov., isolated from sea water.</title>
        <authorList>
            <person name="Zhou L.Y."/>
            <person name="Du Z.J."/>
        </authorList>
    </citation>
    <scope>NUCLEOTIDE SEQUENCE [LARGE SCALE GENOMIC DNA]</scope>
    <source>
        <strain evidence="8 9">SH27</strain>
    </source>
</reference>
<dbReference type="PIRSF" id="PIRSF000350">
    <property type="entry name" value="Mercury_reductase_MerA"/>
    <property type="match status" value="1"/>
</dbReference>
<evidence type="ECO:0000313" key="8">
    <source>
        <dbReference type="EMBL" id="RMB63531.1"/>
    </source>
</evidence>
<dbReference type="PANTHER" id="PTHR43014">
    <property type="entry name" value="MERCURIC REDUCTASE"/>
    <property type="match status" value="1"/>
</dbReference>
<comment type="cofactor">
    <cofactor evidence="4">
        <name>FAD</name>
        <dbReference type="ChEBI" id="CHEBI:57692"/>
    </cofactor>
    <text evidence="4">Binds 1 FAD per subunit.</text>
</comment>
<gene>
    <name evidence="8" type="ORF">EAX61_02490</name>
</gene>
<dbReference type="GO" id="GO:0016491">
    <property type="term" value="F:oxidoreductase activity"/>
    <property type="evidence" value="ECO:0007669"/>
    <property type="project" value="InterPro"/>
</dbReference>
<evidence type="ECO:0000259" key="6">
    <source>
        <dbReference type="Pfam" id="PF02852"/>
    </source>
</evidence>
<evidence type="ECO:0000259" key="7">
    <source>
        <dbReference type="Pfam" id="PF07992"/>
    </source>
</evidence>
<dbReference type="InterPro" id="IPR004099">
    <property type="entry name" value="Pyr_nucl-diS_OxRdtase_dimer"/>
</dbReference>
<comment type="caution">
    <text evidence="8">The sequence shown here is derived from an EMBL/GenBank/DDBJ whole genome shotgun (WGS) entry which is preliminary data.</text>
</comment>
<dbReference type="PANTHER" id="PTHR43014:SF5">
    <property type="entry name" value="GLUTATHIONE REDUCTASE (NADPH)"/>
    <property type="match status" value="1"/>
</dbReference>